<evidence type="ECO:0000313" key="2">
    <source>
        <dbReference type="EMBL" id="PIN25920.1"/>
    </source>
</evidence>
<reference evidence="3" key="1">
    <citation type="journal article" date="2018" name="Gigascience">
        <title>Genome assembly of the Pink Ipe (Handroanthus impetiginosus, Bignoniaceae), a highly valued, ecologically keystone Neotropical timber forest tree.</title>
        <authorList>
            <person name="Silva-Junior O.B."/>
            <person name="Grattapaglia D."/>
            <person name="Novaes E."/>
            <person name="Collevatti R.G."/>
        </authorList>
    </citation>
    <scope>NUCLEOTIDE SEQUENCE [LARGE SCALE GENOMIC DNA]</scope>
    <source>
        <strain evidence="3">cv. UFG-1</strain>
    </source>
</reference>
<protein>
    <recommendedName>
        <fullName evidence="1">KIB1-4 beta-propeller domain-containing protein</fullName>
    </recommendedName>
</protein>
<dbReference type="Pfam" id="PF03478">
    <property type="entry name" value="Beta-prop_KIB1-4"/>
    <property type="match status" value="1"/>
</dbReference>
<evidence type="ECO:0000313" key="3">
    <source>
        <dbReference type="Proteomes" id="UP000231279"/>
    </source>
</evidence>
<accession>A0A2G9I8F5</accession>
<dbReference type="STRING" id="429701.A0A2G9I8F5"/>
<comment type="caution">
    <text evidence="2">The sequence shown here is derived from an EMBL/GenBank/DDBJ whole genome shotgun (WGS) entry which is preliminary data.</text>
</comment>
<name>A0A2G9I8F5_9LAMI</name>
<proteinExistence type="predicted"/>
<gene>
    <name evidence="2" type="ORF">CDL12_01334</name>
</gene>
<dbReference type="InterPro" id="IPR005174">
    <property type="entry name" value="KIB1-4_b-propeller"/>
</dbReference>
<dbReference type="EMBL" id="NKXS01000164">
    <property type="protein sequence ID" value="PIN25920.1"/>
    <property type="molecule type" value="Genomic_DNA"/>
</dbReference>
<dbReference type="Proteomes" id="UP000231279">
    <property type="component" value="Unassembled WGS sequence"/>
</dbReference>
<keyword evidence="3" id="KW-1185">Reference proteome</keyword>
<sequence length="319" mass="36601">MADEYEAGNNESSYSCLPPPDCNKGQPWLVVSHGQQLQRQSFYTILKHRYMTRIIPDMRNKQVLPTSFGWLALIDVTTQECCLMNMSSMDKIQLPRLGLKSIKNRYFRCTLSKPPGDPDCHVLLVSTTQNLLLFCRIGDEKFVSRRNAFQDDKLAATTNFQGKIYAWMSKSSNLVTLDFAGNDVWLDTLGNDNRKGEWPLSSNSSPWDYELMESYGKLLMVQKIYSFGEIIHFKIFKIDPSVMACEELQSIGNRNIFLSNFGSMCVSASGCWGMKDNLIYFTLSNDKNLYAYDIEDHSKTFYMPCNIAKRGALKFWIMI</sequence>
<evidence type="ECO:0000259" key="1">
    <source>
        <dbReference type="Pfam" id="PF03478"/>
    </source>
</evidence>
<feature type="domain" description="KIB1-4 beta-propeller" evidence="1">
    <location>
        <begin position="48"/>
        <end position="292"/>
    </location>
</feature>
<organism evidence="2 3">
    <name type="scientific">Handroanthus impetiginosus</name>
    <dbReference type="NCBI Taxonomy" id="429701"/>
    <lineage>
        <taxon>Eukaryota</taxon>
        <taxon>Viridiplantae</taxon>
        <taxon>Streptophyta</taxon>
        <taxon>Embryophyta</taxon>
        <taxon>Tracheophyta</taxon>
        <taxon>Spermatophyta</taxon>
        <taxon>Magnoliopsida</taxon>
        <taxon>eudicotyledons</taxon>
        <taxon>Gunneridae</taxon>
        <taxon>Pentapetalae</taxon>
        <taxon>asterids</taxon>
        <taxon>lamiids</taxon>
        <taxon>Lamiales</taxon>
        <taxon>Bignoniaceae</taxon>
        <taxon>Crescentiina</taxon>
        <taxon>Tabebuia alliance</taxon>
        <taxon>Handroanthus</taxon>
    </lineage>
</organism>
<dbReference type="AlphaFoldDB" id="A0A2G9I8F5"/>
<dbReference type="PANTHER" id="PTHR40891">
    <property type="entry name" value="DUF295 DOMAIN-CONTAINING PROTEIN"/>
    <property type="match status" value="1"/>
</dbReference>
<dbReference type="OrthoDB" id="907591at2759"/>
<dbReference type="PANTHER" id="PTHR40891:SF1">
    <property type="entry name" value="DUF295 DOMAIN-CONTAINING PROTEIN"/>
    <property type="match status" value="1"/>
</dbReference>